<dbReference type="GO" id="GO:0032541">
    <property type="term" value="C:cortical endoplasmic reticulum"/>
    <property type="evidence" value="ECO:0007669"/>
    <property type="project" value="TreeGrafter"/>
</dbReference>
<feature type="region of interest" description="Disordered" evidence="11">
    <location>
        <begin position="375"/>
        <end position="483"/>
    </location>
</feature>
<protein>
    <recommendedName>
        <fullName evidence="10">Protein ARV</fullName>
    </recommendedName>
</protein>
<evidence type="ECO:0000256" key="7">
    <source>
        <dbReference type="ARBA" id="ARBA00023055"/>
    </source>
</evidence>
<evidence type="ECO:0000256" key="5">
    <source>
        <dbReference type="ARBA" id="ARBA00022824"/>
    </source>
</evidence>
<evidence type="ECO:0000256" key="11">
    <source>
        <dbReference type="SAM" id="MobiDB-lite"/>
    </source>
</evidence>
<name>A0AA40AH40_9PEZI</name>
<proteinExistence type="inferred from homology"/>
<evidence type="ECO:0000256" key="4">
    <source>
        <dbReference type="ARBA" id="ARBA00022692"/>
    </source>
</evidence>
<evidence type="ECO:0000313" key="13">
    <source>
        <dbReference type="Proteomes" id="UP001172102"/>
    </source>
</evidence>
<evidence type="ECO:0000313" key="12">
    <source>
        <dbReference type="EMBL" id="KAK0715740.1"/>
    </source>
</evidence>
<dbReference type="Pfam" id="PF04161">
    <property type="entry name" value="Arv1"/>
    <property type="match status" value="1"/>
</dbReference>
<comment type="function">
    <text evidence="10">Regulates also the sphingolipid metabolism.</text>
</comment>
<sequence>MIPSNRSSSSTLVPSSARDPDASVAVRPRNRRLVSTRNETGSSAFSSPGQSPTRGASPIPAARIGSVTGRNDSGADIARSAVRGKSPAVGRGGGGGGLFESSWVPSWASVQGLASSLLSGGESGIGSESDRIGSRDAGRAGRPRKQASHGNMSKKAGNWGPEPPNEPRPRLGDVAAGSMAKREAALKAMRTASVLESHEGVNGGLDVAGRYKKRNSDEEPRDSAQQEESEEHLVYIHHVQPSDTYVGIVLKYKCREDAFRKANGLWSRDGIQVRKWLALPVDACEVRGRPCEGPSTPSARVDLLAWTPEETDPFGGKDSRGDFFTNNTNGHSSEPPKSSGEEERPWTHVRWVSIDSCTHPVEMARVPRKALGYFPPRRKKSIQTASTTLSTPRGSFDFPSITLGSEGGGGLGSPGSASSRRQSLLSGRPQLSTLSSNQSATGRRSRVNSVGINDDLSLDHRPAWMRRPGGVGSLGKSVRAPGPERDYFNSWTKRHLPGLINVDSMSSMSVMGSESARFGFGNAAENGPAAAALVEGPFKGGRDETGASEVVNHQGSGLDKAALALEIWLRGAFAKRGPATPVLGPRGRPGAPAIEGDGDLIELEDTNSDDGRGFNLALAAGGGDLSGLLSSVVSGPTGWSAADGGGTMRGRNASTVSECRHPVKTLWREGGGDKAGGHNIRLTVCKNCGRFCDKYVEHDFVVLFIDLVLIKPQVYRHLLHNTLMKDEDEFAPSIIRLGVLLLLFDVYLTWARIERQSLPDDEADGSGPSNFGRLTQQPIVYQYLFFLLLCTLSTVAFHGSIRFLTSSRYSPLSALGILPQYSRPNSVSTALLVSSSTKLFPILMVIWEYDVPAAARSLGWAVVANNVEALKILLDCGYGVAALLATAGALSRWAMGRAVLWAAGLEGVDSAGESSVAEDGRALGALLVYARDWAGRLAVG</sequence>
<dbReference type="CDD" id="cd00118">
    <property type="entry name" value="LysM"/>
    <property type="match status" value="1"/>
</dbReference>
<feature type="compositionally biased region" description="Polar residues" evidence="11">
    <location>
        <begin position="1"/>
        <end position="14"/>
    </location>
</feature>
<feature type="region of interest" description="Disordered" evidence="11">
    <location>
        <begin position="204"/>
        <end position="230"/>
    </location>
</feature>
<keyword evidence="13" id="KW-1185">Reference proteome</keyword>
<keyword evidence="10" id="KW-0333">Golgi apparatus</keyword>
<evidence type="ECO:0000256" key="2">
    <source>
        <dbReference type="ARBA" id="ARBA00009187"/>
    </source>
</evidence>
<reference evidence="12" key="1">
    <citation type="submission" date="2023-06" db="EMBL/GenBank/DDBJ databases">
        <title>Genome-scale phylogeny and comparative genomics of the fungal order Sordariales.</title>
        <authorList>
            <consortium name="Lawrence Berkeley National Laboratory"/>
            <person name="Hensen N."/>
            <person name="Bonometti L."/>
            <person name="Westerberg I."/>
            <person name="Brannstrom I.O."/>
            <person name="Guillou S."/>
            <person name="Cros-Aarteil S."/>
            <person name="Calhoun S."/>
            <person name="Haridas S."/>
            <person name="Kuo A."/>
            <person name="Mondo S."/>
            <person name="Pangilinan J."/>
            <person name="Riley R."/>
            <person name="Labutti K."/>
            <person name="Andreopoulos B."/>
            <person name="Lipzen A."/>
            <person name="Chen C."/>
            <person name="Yanf M."/>
            <person name="Daum C."/>
            <person name="Ng V."/>
            <person name="Clum A."/>
            <person name="Steindorff A."/>
            <person name="Ohm R."/>
            <person name="Martin F."/>
            <person name="Silar P."/>
            <person name="Natvig D."/>
            <person name="Lalanne C."/>
            <person name="Gautier V."/>
            <person name="Ament-Velasquez S.L."/>
            <person name="Kruys A."/>
            <person name="Hutchinson M.I."/>
            <person name="Powell A.J."/>
            <person name="Barry K."/>
            <person name="Miller A.N."/>
            <person name="Grigoriev I.V."/>
            <person name="Debuchy R."/>
            <person name="Gladieux P."/>
            <person name="Thoren M.H."/>
            <person name="Johannesson H."/>
        </authorList>
    </citation>
    <scope>NUCLEOTIDE SEQUENCE</scope>
    <source>
        <strain evidence="12">SMH4607-1</strain>
    </source>
</reference>
<comment type="function">
    <text evidence="10">Mediator of sterol homeostasis involved in sterol uptake, trafficking and distribution into membranes.</text>
</comment>
<comment type="caution">
    <text evidence="12">The sequence shown here is derived from an EMBL/GenBank/DDBJ whole genome shotgun (WGS) entry which is preliminary data.</text>
</comment>
<keyword evidence="3 10" id="KW-0813">Transport</keyword>
<feature type="transmembrane region" description="Helical" evidence="10">
    <location>
        <begin position="783"/>
        <end position="805"/>
    </location>
</feature>
<feature type="region of interest" description="Disordered" evidence="11">
    <location>
        <begin position="117"/>
        <end position="173"/>
    </location>
</feature>
<feature type="region of interest" description="Disordered" evidence="11">
    <location>
        <begin position="310"/>
        <end position="344"/>
    </location>
</feature>
<comment type="subcellular location">
    <subcellularLocation>
        <location evidence="1 10">Endoplasmic reticulum membrane</location>
        <topology evidence="1 10">Multi-pass membrane protein</topology>
    </subcellularLocation>
    <subcellularLocation>
        <location evidence="10">Golgi apparatus membrane</location>
        <topology evidence="10">Multi-pass membrane protein</topology>
    </subcellularLocation>
</comment>
<dbReference type="GO" id="GO:0000139">
    <property type="term" value="C:Golgi membrane"/>
    <property type="evidence" value="ECO:0007669"/>
    <property type="project" value="UniProtKB-SubCell"/>
</dbReference>
<dbReference type="InterPro" id="IPR036779">
    <property type="entry name" value="LysM_dom_sf"/>
</dbReference>
<feature type="compositionally biased region" description="Polar residues" evidence="11">
    <location>
        <begin position="35"/>
        <end position="54"/>
    </location>
</feature>
<gene>
    <name evidence="12" type="ORF">B0H67DRAFT_488086</name>
</gene>
<accession>A0AA40AH40</accession>
<keyword evidence="6 10" id="KW-1133">Transmembrane helix</keyword>
<dbReference type="PANTHER" id="PTHR14467:SF0">
    <property type="entry name" value="PROTEIN ARV1"/>
    <property type="match status" value="1"/>
</dbReference>
<dbReference type="InterPro" id="IPR007290">
    <property type="entry name" value="Arv1"/>
</dbReference>
<dbReference type="Proteomes" id="UP001172102">
    <property type="component" value="Unassembled WGS sequence"/>
</dbReference>
<keyword evidence="9 10" id="KW-0472">Membrane</keyword>
<keyword evidence="4 10" id="KW-0812">Transmembrane</keyword>
<dbReference type="GO" id="GO:0032366">
    <property type="term" value="P:intracellular sterol transport"/>
    <property type="evidence" value="ECO:0007669"/>
    <property type="project" value="UniProtKB-UniRule"/>
</dbReference>
<evidence type="ECO:0000256" key="9">
    <source>
        <dbReference type="ARBA" id="ARBA00023136"/>
    </source>
</evidence>
<feature type="compositionally biased region" description="Basic and acidic residues" evidence="11">
    <location>
        <begin position="214"/>
        <end position="224"/>
    </location>
</feature>
<comment type="caution">
    <text evidence="10">Lacks conserved residue(s) required for the propagation of feature annotation.</text>
</comment>
<evidence type="ECO:0000256" key="3">
    <source>
        <dbReference type="ARBA" id="ARBA00022448"/>
    </source>
</evidence>
<feature type="compositionally biased region" description="Polar residues" evidence="11">
    <location>
        <begin position="420"/>
        <end position="451"/>
    </location>
</feature>
<dbReference type="InterPro" id="IPR018392">
    <property type="entry name" value="LysM"/>
</dbReference>
<dbReference type="GO" id="GO:0005789">
    <property type="term" value="C:endoplasmic reticulum membrane"/>
    <property type="evidence" value="ECO:0007669"/>
    <property type="project" value="UniProtKB-SubCell"/>
</dbReference>
<feature type="compositionally biased region" description="Basic and acidic residues" evidence="11">
    <location>
        <begin position="128"/>
        <end position="139"/>
    </location>
</feature>
<dbReference type="GO" id="GO:0097036">
    <property type="term" value="P:regulation of plasma membrane sterol distribution"/>
    <property type="evidence" value="ECO:0007669"/>
    <property type="project" value="UniProtKB-UniRule"/>
</dbReference>
<evidence type="ECO:0000256" key="6">
    <source>
        <dbReference type="ARBA" id="ARBA00022989"/>
    </source>
</evidence>
<dbReference type="GO" id="GO:0016125">
    <property type="term" value="P:sterol metabolic process"/>
    <property type="evidence" value="ECO:0007669"/>
    <property type="project" value="UniProtKB-UniRule"/>
</dbReference>
<evidence type="ECO:0000256" key="10">
    <source>
        <dbReference type="RuleBase" id="RU368065"/>
    </source>
</evidence>
<keyword evidence="8 10" id="KW-0443">Lipid metabolism</keyword>
<comment type="similarity">
    <text evidence="2 10">Belongs to the ARV1 family.</text>
</comment>
<dbReference type="GO" id="GO:0006665">
    <property type="term" value="P:sphingolipid metabolic process"/>
    <property type="evidence" value="ECO:0007669"/>
    <property type="project" value="UniProtKB-UniRule"/>
</dbReference>
<keyword evidence="7 10" id="KW-0445">Lipid transport</keyword>
<evidence type="ECO:0000256" key="1">
    <source>
        <dbReference type="ARBA" id="ARBA00004477"/>
    </source>
</evidence>
<keyword evidence="5 10" id="KW-0256">Endoplasmic reticulum</keyword>
<dbReference type="EMBL" id="JAUKUA010000004">
    <property type="protein sequence ID" value="KAK0715740.1"/>
    <property type="molecule type" value="Genomic_DNA"/>
</dbReference>
<evidence type="ECO:0000256" key="8">
    <source>
        <dbReference type="ARBA" id="ARBA00023098"/>
    </source>
</evidence>
<keyword evidence="10" id="KW-0746">Sphingolipid metabolism</keyword>
<dbReference type="Gene3D" id="3.10.350.10">
    <property type="entry name" value="LysM domain"/>
    <property type="match status" value="1"/>
</dbReference>
<dbReference type="AlphaFoldDB" id="A0AA40AH40"/>
<dbReference type="PANTHER" id="PTHR14467">
    <property type="entry name" value="ARV1"/>
    <property type="match status" value="1"/>
</dbReference>
<feature type="region of interest" description="Disordered" evidence="11">
    <location>
        <begin position="1"/>
        <end position="101"/>
    </location>
</feature>
<feature type="compositionally biased region" description="Polar residues" evidence="11">
    <location>
        <begin position="382"/>
        <end position="393"/>
    </location>
</feature>
<organism evidence="12 13">
    <name type="scientific">Lasiosphaeris hirsuta</name>
    <dbReference type="NCBI Taxonomy" id="260670"/>
    <lineage>
        <taxon>Eukaryota</taxon>
        <taxon>Fungi</taxon>
        <taxon>Dikarya</taxon>
        <taxon>Ascomycota</taxon>
        <taxon>Pezizomycotina</taxon>
        <taxon>Sordariomycetes</taxon>
        <taxon>Sordariomycetidae</taxon>
        <taxon>Sordariales</taxon>
        <taxon>Lasiosphaeriaceae</taxon>
        <taxon>Lasiosphaeris</taxon>
    </lineage>
</organism>